<dbReference type="SUPFAM" id="SSF52540">
    <property type="entry name" value="P-loop containing nucleoside triphosphate hydrolases"/>
    <property type="match status" value="1"/>
</dbReference>
<dbReference type="Pfam" id="PF13304">
    <property type="entry name" value="AAA_21"/>
    <property type="match status" value="1"/>
</dbReference>
<evidence type="ECO:0000313" key="3">
    <source>
        <dbReference type="Proteomes" id="UP001214996"/>
    </source>
</evidence>
<protein>
    <submittedName>
        <fullName evidence="2">AAA family ATPase</fullName>
    </submittedName>
</protein>
<evidence type="ECO:0000259" key="1">
    <source>
        <dbReference type="Pfam" id="PF13304"/>
    </source>
</evidence>
<accession>A0AAX3M9C3</accession>
<sequence>MISKLKIIEYRKLKNILINFSKNINVISGTNGTCKSSLLYLISNSFQKPTGKLLKTEKNVISIINKKMNPKIENLSKETKKSVIESNTVKGTIYTSFYELDDNGIDFRKHASEKYNRFSLKPKYRKGDKTSIPSLPIIYLGLYRLYAFGEYEDKNEEDISNLSKNLPQEYLQELFDIYKDFTHINIQNFVHEEIKYIKKRGNFLTDKDGVDSNTISSGEDNLLIILTALISLKYYYKSIENKDKIVESMLLIDELDATLHPAFQLKLLKLFKDFSEKYKIQIFFTTHSFSLLEKAIEDKEKQIKIIYLKDNIENIELAENLTINKLKNFLKNSLEEKIPNNFIPIFSEDREARLFIEKILDYLENNKK</sequence>
<dbReference type="InterPro" id="IPR003959">
    <property type="entry name" value="ATPase_AAA_core"/>
</dbReference>
<dbReference type="GO" id="GO:0005524">
    <property type="term" value="F:ATP binding"/>
    <property type="evidence" value="ECO:0007669"/>
    <property type="project" value="InterPro"/>
</dbReference>
<name>A0AAX3M9C3_FUSNU</name>
<dbReference type="RefSeq" id="WP_273832878.1">
    <property type="nucleotide sequence ID" value="NZ_CP117525.1"/>
</dbReference>
<feature type="domain" description="ATPase AAA-type core" evidence="1">
    <location>
        <begin position="24"/>
        <end position="292"/>
    </location>
</feature>
<dbReference type="PANTHER" id="PTHR43581:SF4">
    <property type="entry name" value="ATP_GTP PHOSPHATASE"/>
    <property type="match status" value="1"/>
</dbReference>
<dbReference type="PANTHER" id="PTHR43581">
    <property type="entry name" value="ATP/GTP PHOSPHATASE"/>
    <property type="match status" value="1"/>
</dbReference>
<dbReference type="EMBL" id="CP117525">
    <property type="protein sequence ID" value="WDA43240.1"/>
    <property type="molecule type" value="Genomic_DNA"/>
</dbReference>
<dbReference type="InterPro" id="IPR027417">
    <property type="entry name" value="P-loop_NTPase"/>
</dbReference>
<organism evidence="2 3">
    <name type="scientific">Fusobacterium nucleatum</name>
    <dbReference type="NCBI Taxonomy" id="851"/>
    <lineage>
        <taxon>Bacteria</taxon>
        <taxon>Fusobacteriati</taxon>
        <taxon>Fusobacteriota</taxon>
        <taxon>Fusobacteriia</taxon>
        <taxon>Fusobacteriales</taxon>
        <taxon>Fusobacteriaceae</taxon>
        <taxon>Fusobacterium</taxon>
    </lineage>
</organism>
<dbReference type="Gene3D" id="3.40.50.300">
    <property type="entry name" value="P-loop containing nucleotide triphosphate hydrolases"/>
    <property type="match status" value="1"/>
</dbReference>
<evidence type="ECO:0000313" key="2">
    <source>
        <dbReference type="EMBL" id="WDA43240.1"/>
    </source>
</evidence>
<dbReference type="AlphaFoldDB" id="A0AAX3M9C3"/>
<reference evidence="2" key="1">
    <citation type="submission" date="2023-02" db="EMBL/GenBank/DDBJ databases">
        <title>Pan-genomic study of Fusobacterium nucleatum reveals the distribution of pathogenic genes and functional clusters at subspecies and strain levels.</title>
        <authorList>
            <person name="Feng Q."/>
            <person name="Sun T."/>
        </authorList>
    </citation>
    <scope>NUCLEOTIDE SEQUENCE</scope>
    <source>
        <strain evidence="2">FNV</strain>
    </source>
</reference>
<dbReference type="Proteomes" id="UP001214996">
    <property type="component" value="Chromosome"/>
</dbReference>
<dbReference type="InterPro" id="IPR051396">
    <property type="entry name" value="Bact_Antivir_Def_Nuclease"/>
</dbReference>
<dbReference type="GO" id="GO:0016887">
    <property type="term" value="F:ATP hydrolysis activity"/>
    <property type="evidence" value="ECO:0007669"/>
    <property type="project" value="InterPro"/>
</dbReference>
<gene>
    <name evidence="2" type="ORF">PSR69_06075</name>
</gene>
<proteinExistence type="predicted"/>